<keyword evidence="3" id="KW-1003">Cell membrane</keyword>
<keyword evidence="5" id="KW-0732">Signal</keyword>
<keyword evidence="6" id="KW-1133">Transmembrane helix</keyword>
<protein>
    <submittedName>
        <fullName evidence="11">ZP domain-containing protein</fullName>
    </submittedName>
</protein>
<evidence type="ECO:0000259" key="8">
    <source>
        <dbReference type="PROSITE" id="PS51034"/>
    </source>
</evidence>
<name>A0A183IC15_9BILA</name>
<dbReference type="SMART" id="SM00241">
    <property type="entry name" value="ZP"/>
    <property type="match status" value="1"/>
</dbReference>
<dbReference type="Pfam" id="PF25301">
    <property type="entry name" value="CUT_C"/>
    <property type="match status" value="1"/>
</dbReference>
<evidence type="ECO:0000256" key="3">
    <source>
        <dbReference type="ARBA" id="ARBA00022475"/>
    </source>
</evidence>
<reference evidence="9 10" key="2">
    <citation type="submission" date="2018-11" db="EMBL/GenBank/DDBJ databases">
        <authorList>
            <consortium name="Pathogen Informatics"/>
        </authorList>
    </citation>
    <scope>NUCLEOTIDE SEQUENCE [LARGE SCALE GENOMIC DNA]</scope>
</reference>
<gene>
    <name evidence="9" type="ORF">SBAD_LOCUS1159</name>
</gene>
<evidence type="ECO:0000256" key="7">
    <source>
        <dbReference type="ARBA" id="ARBA00023136"/>
    </source>
</evidence>
<evidence type="ECO:0000256" key="4">
    <source>
        <dbReference type="ARBA" id="ARBA00022692"/>
    </source>
</evidence>
<dbReference type="InterPro" id="IPR056953">
    <property type="entry name" value="CUT_N"/>
</dbReference>
<dbReference type="EMBL" id="UZAM01006728">
    <property type="protein sequence ID" value="VDO93389.1"/>
    <property type="molecule type" value="Genomic_DNA"/>
</dbReference>
<keyword evidence="7" id="KW-0472">Membrane</keyword>
<dbReference type="InterPro" id="IPR051962">
    <property type="entry name" value="Cuticlin"/>
</dbReference>
<comment type="subcellular location">
    <subcellularLocation>
        <location evidence="1">Cell membrane</location>
        <topology evidence="1">Single-pass type I membrane protein</topology>
    </subcellularLocation>
</comment>
<keyword evidence="10" id="KW-1185">Reference proteome</keyword>
<dbReference type="Pfam" id="PF25057">
    <property type="entry name" value="CUT_N"/>
    <property type="match status" value="1"/>
</dbReference>
<accession>A0A183IC15</accession>
<evidence type="ECO:0000256" key="5">
    <source>
        <dbReference type="ARBA" id="ARBA00022729"/>
    </source>
</evidence>
<evidence type="ECO:0000256" key="6">
    <source>
        <dbReference type="ARBA" id="ARBA00022989"/>
    </source>
</evidence>
<dbReference type="PROSITE" id="PS51034">
    <property type="entry name" value="ZP_2"/>
    <property type="match status" value="1"/>
</dbReference>
<dbReference type="WBParaSite" id="SBAD_0000119601-mRNA-1">
    <property type="protein sequence ID" value="SBAD_0000119601-mRNA-1"/>
    <property type="gene ID" value="SBAD_0000119601"/>
</dbReference>
<sequence length="261" mass="29560">SACAIPPAVQCTPFGINFDFITQLPFDGHVYVRGHYRDLQCHRDCLQVKNTTNSFQIPFDRCGLRKHRKMNPKGIVTSSTFVISFHRIFVTSVDRAFYVECFYAEEDQIALPVADLDTKSQMPMCSYHVVTSTPNGTVEVTFASIGDEVAHKWKCEHEKSVDMYCMVVHSCSVDDGNDASFEIVDKDGCSKDRYLLDELTYFDDLTAAVRSNVFKFADKAHVHFSCQVRLSLKKEYEDNTCPVNLCINFIIIVVLFQSAVG</sequence>
<evidence type="ECO:0000256" key="2">
    <source>
        <dbReference type="ARBA" id="ARBA00022460"/>
    </source>
</evidence>
<dbReference type="GO" id="GO:0042302">
    <property type="term" value="F:structural constituent of cuticle"/>
    <property type="evidence" value="ECO:0007669"/>
    <property type="project" value="UniProtKB-KW"/>
</dbReference>
<dbReference type="GO" id="GO:0005886">
    <property type="term" value="C:plasma membrane"/>
    <property type="evidence" value="ECO:0007669"/>
    <property type="project" value="UniProtKB-SubCell"/>
</dbReference>
<feature type="domain" description="ZP" evidence="8">
    <location>
        <begin position="10"/>
        <end position="248"/>
    </location>
</feature>
<proteinExistence type="predicted"/>
<dbReference type="InterPro" id="IPR001507">
    <property type="entry name" value="ZP_dom"/>
</dbReference>
<reference evidence="11" key="1">
    <citation type="submission" date="2016-06" db="UniProtKB">
        <authorList>
            <consortium name="WormBaseParasite"/>
        </authorList>
    </citation>
    <scope>IDENTIFICATION</scope>
</reference>
<evidence type="ECO:0000313" key="11">
    <source>
        <dbReference type="WBParaSite" id="SBAD_0000119601-mRNA-1"/>
    </source>
</evidence>
<organism evidence="11">
    <name type="scientific">Soboliphyme baturini</name>
    <dbReference type="NCBI Taxonomy" id="241478"/>
    <lineage>
        <taxon>Eukaryota</taxon>
        <taxon>Metazoa</taxon>
        <taxon>Ecdysozoa</taxon>
        <taxon>Nematoda</taxon>
        <taxon>Enoplea</taxon>
        <taxon>Dorylaimia</taxon>
        <taxon>Dioctophymatida</taxon>
        <taxon>Dioctophymatoidea</taxon>
        <taxon>Soboliphymatidae</taxon>
        <taxon>Soboliphyme</taxon>
    </lineage>
</organism>
<evidence type="ECO:0000256" key="1">
    <source>
        <dbReference type="ARBA" id="ARBA00004251"/>
    </source>
</evidence>
<evidence type="ECO:0000313" key="9">
    <source>
        <dbReference type="EMBL" id="VDO93389.1"/>
    </source>
</evidence>
<dbReference type="OrthoDB" id="6139674at2759"/>
<dbReference type="Proteomes" id="UP000270296">
    <property type="component" value="Unassembled WGS sequence"/>
</dbReference>
<evidence type="ECO:0000313" key="10">
    <source>
        <dbReference type="Proteomes" id="UP000270296"/>
    </source>
</evidence>
<keyword evidence="2" id="KW-0193">Cuticle</keyword>
<dbReference type="PANTHER" id="PTHR22907">
    <property type="entry name" value="GH04558P"/>
    <property type="match status" value="1"/>
</dbReference>
<dbReference type="PANTHER" id="PTHR22907:SF54">
    <property type="entry name" value="GH04558P"/>
    <property type="match status" value="1"/>
</dbReference>
<keyword evidence="4" id="KW-0812">Transmembrane</keyword>
<dbReference type="AlphaFoldDB" id="A0A183IC15"/>
<dbReference type="InterPro" id="IPR057475">
    <property type="entry name" value="CUT_C"/>
</dbReference>